<gene>
    <name evidence="3" type="ORF">BSL78_21695</name>
</gene>
<protein>
    <submittedName>
        <fullName evidence="3">Putative sortilin-related receptor-like</fullName>
    </submittedName>
</protein>
<dbReference type="STRING" id="307972.A0A2G8K0B3"/>
<organism evidence="3 4">
    <name type="scientific">Stichopus japonicus</name>
    <name type="common">Sea cucumber</name>
    <dbReference type="NCBI Taxonomy" id="307972"/>
    <lineage>
        <taxon>Eukaryota</taxon>
        <taxon>Metazoa</taxon>
        <taxon>Echinodermata</taxon>
        <taxon>Eleutherozoa</taxon>
        <taxon>Echinozoa</taxon>
        <taxon>Holothuroidea</taxon>
        <taxon>Aspidochirotacea</taxon>
        <taxon>Aspidochirotida</taxon>
        <taxon>Stichopodidae</taxon>
        <taxon>Apostichopus</taxon>
    </lineage>
</organism>
<dbReference type="Proteomes" id="UP000230750">
    <property type="component" value="Unassembled WGS sequence"/>
</dbReference>
<keyword evidence="2" id="KW-1133">Transmembrane helix</keyword>
<evidence type="ECO:0000313" key="4">
    <source>
        <dbReference type="Proteomes" id="UP000230750"/>
    </source>
</evidence>
<dbReference type="OrthoDB" id="8251576at2759"/>
<dbReference type="AlphaFoldDB" id="A0A2G8K0B3"/>
<name>A0A2G8K0B3_STIJA</name>
<keyword evidence="4" id="KW-1185">Reference proteome</keyword>
<dbReference type="EMBL" id="MRZV01001018">
    <property type="protein sequence ID" value="PIK41447.1"/>
    <property type="molecule type" value="Genomic_DNA"/>
</dbReference>
<feature type="transmembrane region" description="Helical" evidence="2">
    <location>
        <begin position="140"/>
        <end position="164"/>
    </location>
</feature>
<keyword evidence="2" id="KW-0812">Transmembrane</keyword>
<proteinExistence type="predicted"/>
<keyword evidence="3" id="KW-0675">Receptor</keyword>
<accession>A0A2G8K0B3</accession>
<evidence type="ECO:0000256" key="2">
    <source>
        <dbReference type="SAM" id="Phobius"/>
    </source>
</evidence>
<feature type="transmembrane region" description="Helical" evidence="2">
    <location>
        <begin position="21"/>
        <end position="39"/>
    </location>
</feature>
<reference evidence="3 4" key="1">
    <citation type="journal article" date="2017" name="PLoS Biol.">
        <title>The sea cucumber genome provides insights into morphological evolution and visceral regeneration.</title>
        <authorList>
            <person name="Zhang X."/>
            <person name="Sun L."/>
            <person name="Yuan J."/>
            <person name="Sun Y."/>
            <person name="Gao Y."/>
            <person name="Zhang L."/>
            <person name="Li S."/>
            <person name="Dai H."/>
            <person name="Hamel J.F."/>
            <person name="Liu C."/>
            <person name="Yu Y."/>
            <person name="Liu S."/>
            <person name="Lin W."/>
            <person name="Guo K."/>
            <person name="Jin S."/>
            <person name="Xu P."/>
            <person name="Storey K.B."/>
            <person name="Huan P."/>
            <person name="Zhang T."/>
            <person name="Zhou Y."/>
            <person name="Zhang J."/>
            <person name="Lin C."/>
            <person name="Li X."/>
            <person name="Xing L."/>
            <person name="Huo D."/>
            <person name="Sun M."/>
            <person name="Wang L."/>
            <person name="Mercier A."/>
            <person name="Li F."/>
            <person name="Yang H."/>
            <person name="Xiang J."/>
        </authorList>
    </citation>
    <scope>NUCLEOTIDE SEQUENCE [LARGE SCALE GENOMIC DNA]</scope>
    <source>
        <strain evidence="3">Shaxun</strain>
        <tissue evidence="3">Muscle</tissue>
    </source>
</reference>
<feature type="region of interest" description="Disordered" evidence="1">
    <location>
        <begin position="184"/>
        <end position="221"/>
    </location>
</feature>
<keyword evidence="2" id="KW-0472">Membrane</keyword>
<comment type="caution">
    <text evidence="3">The sequence shown here is derived from an EMBL/GenBank/DDBJ whole genome shotgun (WGS) entry which is preliminary data.</text>
</comment>
<sequence>MESRTKLHQQLIGPLVSRNHILMVYLTVKGYSVFMLNVSEVSPTAQSEEALNELKHNDSIWVCIANVTSQSFDVEGLLLNRIYGFTVSVGYYKGYHGQFAGKEFVNISIDSSGTLIYDLGQDDRQPKPKPHTGDDTFQPWVLTGIAGVAILVILLAAALGYFVVRHQRLQRSFMSFANSHYDTRSGTATFNPEENTTDLGSEEEDQPIIRGFSDDEPLVVA</sequence>
<evidence type="ECO:0000313" key="3">
    <source>
        <dbReference type="EMBL" id="PIK41447.1"/>
    </source>
</evidence>
<feature type="compositionally biased region" description="Polar residues" evidence="1">
    <location>
        <begin position="184"/>
        <end position="199"/>
    </location>
</feature>
<evidence type="ECO:0000256" key="1">
    <source>
        <dbReference type="SAM" id="MobiDB-lite"/>
    </source>
</evidence>